<comment type="similarity">
    <text evidence="1">Belongs to the short-chain dehydrogenases/reductases (SDR) family.</text>
</comment>
<dbReference type="PANTHER" id="PTHR24320:SF148">
    <property type="entry name" value="NAD(P)-BINDING ROSSMANN-FOLD SUPERFAMILY PROTEIN"/>
    <property type="match status" value="1"/>
</dbReference>
<evidence type="ECO:0000256" key="2">
    <source>
        <dbReference type="ARBA" id="ARBA00023002"/>
    </source>
</evidence>
<dbReference type="RefSeq" id="WP_344867719.1">
    <property type="nucleotide sequence ID" value="NZ_BAAAZN010000021.1"/>
</dbReference>
<gene>
    <name evidence="3" type="ORF">GCM10022222_72230</name>
</gene>
<reference evidence="4" key="1">
    <citation type="journal article" date="2019" name="Int. J. Syst. Evol. Microbiol.">
        <title>The Global Catalogue of Microorganisms (GCM) 10K type strain sequencing project: providing services to taxonomists for standard genome sequencing and annotation.</title>
        <authorList>
            <consortium name="The Broad Institute Genomics Platform"/>
            <consortium name="The Broad Institute Genome Sequencing Center for Infectious Disease"/>
            <person name="Wu L."/>
            <person name="Ma J."/>
        </authorList>
    </citation>
    <scope>NUCLEOTIDE SEQUENCE [LARGE SCALE GENOMIC DNA]</scope>
    <source>
        <strain evidence="4">JCM 16898</strain>
    </source>
</reference>
<dbReference type="Proteomes" id="UP001500689">
    <property type="component" value="Unassembled WGS sequence"/>
</dbReference>
<evidence type="ECO:0000313" key="3">
    <source>
        <dbReference type="EMBL" id="GAA3577078.1"/>
    </source>
</evidence>
<comment type="caution">
    <text evidence="3">The sequence shown here is derived from an EMBL/GenBank/DDBJ whole genome shotgun (WGS) entry which is preliminary data.</text>
</comment>
<dbReference type="PRINTS" id="PR00081">
    <property type="entry name" value="GDHRDH"/>
</dbReference>
<organism evidence="3 4">
    <name type="scientific">Amycolatopsis ultiminotia</name>
    <dbReference type="NCBI Taxonomy" id="543629"/>
    <lineage>
        <taxon>Bacteria</taxon>
        <taxon>Bacillati</taxon>
        <taxon>Actinomycetota</taxon>
        <taxon>Actinomycetes</taxon>
        <taxon>Pseudonocardiales</taxon>
        <taxon>Pseudonocardiaceae</taxon>
        <taxon>Amycolatopsis</taxon>
    </lineage>
</organism>
<dbReference type="Gene3D" id="3.40.50.720">
    <property type="entry name" value="NAD(P)-binding Rossmann-like Domain"/>
    <property type="match status" value="1"/>
</dbReference>
<keyword evidence="4" id="KW-1185">Reference proteome</keyword>
<dbReference type="PANTHER" id="PTHR24320">
    <property type="entry name" value="RETINOL DEHYDROGENASE"/>
    <property type="match status" value="1"/>
</dbReference>
<evidence type="ECO:0000313" key="4">
    <source>
        <dbReference type="Proteomes" id="UP001500689"/>
    </source>
</evidence>
<protein>
    <submittedName>
        <fullName evidence="3">SDR family NAD(P)-dependent oxidoreductase</fullName>
    </submittedName>
</protein>
<dbReference type="InterPro" id="IPR036291">
    <property type="entry name" value="NAD(P)-bd_dom_sf"/>
</dbReference>
<keyword evidence="2" id="KW-0560">Oxidoreductase</keyword>
<name>A0ABP6Y458_9PSEU</name>
<dbReference type="InterPro" id="IPR002347">
    <property type="entry name" value="SDR_fam"/>
</dbReference>
<accession>A0ABP6Y458</accession>
<dbReference type="NCBIfam" id="NF004846">
    <property type="entry name" value="PRK06197.1"/>
    <property type="match status" value="1"/>
</dbReference>
<dbReference type="EMBL" id="BAAAZN010000021">
    <property type="protein sequence ID" value="GAA3577078.1"/>
    <property type="molecule type" value="Genomic_DNA"/>
</dbReference>
<sequence length="314" mass="32856">MSWTLADVPAQRGRVAVVTGANGGLGLATAQALAGKGAQVVLAARNEAKAAAARDRITAHHPDAAVQVVPLDLASLASVEQAATRILAAHHGIDLLIANAGVMAMPAGRTADGFETQLGTNHLGHWALTARLLPALVRTPHARVVTVTSGAQHAGRPLKPADPGLLRHYHPWRAYSNSKLANRHFAQGLDRQFRAAGLSARALTAHPGATDSELQATTVAAGGGGAMGRFFLAVGHGIGMTPEEGVLSQLRAATDPRAEGGTMYGPRWGTRGAPVRRRLVRPGTDRAIDVLWQISRQLTELDVDVDQALAVSRK</sequence>
<proteinExistence type="inferred from homology"/>
<dbReference type="SUPFAM" id="SSF51735">
    <property type="entry name" value="NAD(P)-binding Rossmann-fold domains"/>
    <property type="match status" value="1"/>
</dbReference>
<evidence type="ECO:0000256" key="1">
    <source>
        <dbReference type="ARBA" id="ARBA00006484"/>
    </source>
</evidence>
<dbReference type="Pfam" id="PF00106">
    <property type="entry name" value="adh_short"/>
    <property type="match status" value="1"/>
</dbReference>